<evidence type="ECO:0000256" key="5">
    <source>
        <dbReference type="ARBA" id="ARBA00022679"/>
    </source>
</evidence>
<dbReference type="InterPro" id="IPR036890">
    <property type="entry name" value="HATPase_C_sf"/>
</dbReference>
<dbReference type="RefSeq" id="WP_168694888.1">
    <property type="nucleotide sequence ID" value="NZ_CP051206.1"/>
</dbReference>
<dbReference type="Gene3D" id="6.10.340.10">
    <property type="match status" value="1"/>
</dbReference>
<keyword evidence="7" id="KW-0902">Two-component regulatory system</keyword>
<dbReference type="Gene3D" id="1.10.287.130">
    <property type="match status" value="1"/>
</dbReference>
<evidence type="ECO:0000256" key="6">
    <source>
        <dbReference type="ARBA" id="ARBA00022777"/>
    </source>
</evidence>
<dbReference type="SUPFAM" id="SSF158472">
    <property type="entry name" value="HAMP domain-like"/>
    <property type="match status" value="1"/>
</dbReference>
<keyword evidence="9" id="KW-1133">Transmembrane helix</keyword>
<dbReference type="InterPro" id="IPR003594">
    <property type="entry name" value="HATPase_dom"/>
</dbReference>
<keyword evidence="5" id="KW-0808">Transferase</keyword>
<dbReference type="InterPro" id="IPR005467">
    <property type="entry name" value="His_kinase_dom"/>
</dbReference>
<feature type="transmembrane region" description="Helical" evidence="9">
    <location>
        <begin position="217"/>
        <end position="235"/>
    </location>
</feature>
<dbReference type="PANTHER" id="PTHR43065:SF50">
    <property type="entry name" value="HISTIDINE KINASE"/>
    <property type="match status" value="1"/>
</dbReference>
<dbReference type="InterPro" id="IPR003661">
    <property type="entry name" value="HisK_dim/P_dom"/>
</dbReference>
<dbReference type="PANTHER" id="PTHR43065">
    <property type="entry name" value="SENSOR HISTIDINE KINASE"/>
    <property type="match status" value="1"/>
</dbReference>
<dbReference type="Proteomes" id="UP000502433">
    <property type="component" value="Chromosome"/>
</dbReference>
<evidence type="ECO:0000256" key="3">
    <source>
        <dbReference type="ARBA" id="ARBA00012438"/>
    </source>
</evidence>
<keyword evidence="9" id="KW-0812">Transmembrane</keyword>
<reference evidence="12 13" key="1">
    <citation type="submission" date="2020-04" db="EMBL/GenBank/DDBJ databases">
        <title>Genome-Wide Identification of 5-Methylcytosine Sites in Bacterial Genomes By High-Throughput Sequencing of MspJI Restriction Fragments.</title>
        <authorList>
            <person name="Wu V."/>
        </authorList>
    </citation>
    <scope>NUCLEOTIDE SEQUENCE [LARGE SCALE GENOMIC DNA]</scope>
    <source>
        <strain evidence="12 13">CCAP 1403/13f</strain>
    </source>
</reference>
<evidence type="ECO:0000256" key="9">
    <source>
        <dbReference type="SAM" id="Phobius"/>
    </source>
</evidence>
<evidence type="ECO:0000256" key="4">
    <source>
        <dbReference type="ARBA" id="ARBA00022553"/>
    </source>
</evidence>
<name>A0A6H2BVP9_DOLFA</name>
<evidence type="ECO:0000313" key="12">
    <source>
        <dbReference type="EMBL" id="QJB43307.1"/>
    </source>
</evidence>
<dbReference type="SMART" id="SM00304">
    <property type="entry name" value="HAMP"/>
    <property type="match status" value="1"/>
</dbReference>
<dbReference type="PROSITE" id="PS50885">
    <property type="entry name" value="HAMP"/>
    <property type="match status" value="1"/>
</dbReference>
<dbReference type="EMBL" id="CP051206">
    <property type="protein sequence ID" value="QJB43307.1"/>
    <property type="molecule type" value="Genomic_DNA"/>
</dbReference>
<evidence type="ECO:0000259" key="11">
    <source>
        <dbReference type="PROSITE" id="PS50885"/>
    </source>
</evidence>
<dbReference type="CDD" id="cd06225">
    <property type="entry name" value="HAMP"/>
    <property type="match status" value="1"/>
</dbReference>
<evidence type="ECO:0000256" key="8">
    <source>
        <dbReference type="SAM" id="Coils"/>
    </source>
</evidence>
<dbReference type="GO" id="GO:0000155">
    <property type="term" value="F:phosphorelay sensor kinase activity"/>
    <property type="evidence" value="ECO:0007669"/>
    <property type="project" value="InterPro"/>
</dbReference>
<feature type="domain" description="Histidine kinase" evidence="10">
    <location>
        <begin position="317"/>
        <end position="565"/>
    </location>
</feature>
<keyword evidence="8" id="KW-0175">Coiled coil</keyword>
<dbReference type="InterPro" id="IPR004358">
    <property type="entry name" value="Sig_transdc_His_kin-like_C"/>
</dbReference>
<dbReference type="Gene3D" id="3.30.565.10">
    <property type="entry name" value="Histidine kinase-like ATPase, C-terminal domain"/>
    <property type="match status" value="1"/>
</dbReference>
<proteinExistence type="predicted"/>
<dbReference type="KEGG" id="dfs:HGD76_02750"/>
<comment type="catalytic activity">
    <reaction evidence="1">
        <text>ATP + protein L-histidine = ADP + protein N-phospho-L-histidine.</text>
        <dbReference type="EC" id="2.7.13.3"/>
    </reaction>
</comment>
<accession>A0A6H2BVP9</accession>
<protein>
    <recommendedName>
        <fullName evidence="3">histidine kinase</fullName>
        <ecNumber evidence="3">2.7.13.3</ecNumber>
    </recommendedName>
</protein>
<keyword evidence="6 12" id="KW-0418">Kinase</keyword>
<keyword evidence="9" id="KW-0472">Membrane</keyword>
<evidence type="ECO:0000259" key="10">
    <source>
        <dbReference type="PROSITE" id="PS50109"/>
    </source>
</evidence>
<dbReference type="SUPFAM" id="SSF55874">
    <property type="entry name" value="ATPase domain of HSP90 chaperone/DNA topoisomerase II/histidine kinase"/>
    <property type="match status" value="1"/>
</dbReference>
<evidence type="ECO:0000256" key="1">
    <source>
        <dbReference type="ARBA" id="ARBA00000085"/>
    </source>
</evidence>
<comment type="subcellular location">
    <subcellularLocation>
        <location evidence="2">Membrane</location>
    </subcellularLocation>
</comment>
<dbReference type="SMART" id="SM00388">
    <property type="entry name" value="HisKA"/>
    <property type="match status" value="1"/>
</dbReference>
<dbReference type="SUPFAM" id="SSF47384">
    <property type="entry name" value="Homodimeric domain of signal transducing histidine kinase"/>
    <property type="match status" value="1"/>
</dbReference>
<dbReference type="CDD" id="cd00082">
    <property type="entry name" value="HisKA"/>
    <property type="match status" value="1"/>
</dbReference>
<dbReference type="InterPro" id="IPR003660">
    <property type="entry name" value="HAMP_dom"/>
</dbReference>
<dbReference type="EC" id="2.7.13.3" evidence="3"/>
<feature type="transmembrane region" description="Helical" evidence="9">
    <location>
        <begin position="26"/>
        <end position="48"/>
    </location>
</feature>
<dbReference type="PRINTS" id="PR00344">
    <property type="entry name" value="BCTRLSENSOR"/>
</dbReference>
<feature type="coiled-coil region" evidence="8">
    <location>
        <begin position="133"/>
        <end position="160"/>
    </location>
</feature>
<gene>
    <name evidence="12" type="ORF">HGD76_02750</name>
</gene>
<evidence type="ECO:0000256" key="2">
    <source>
        <dbReference type="ARBA" id="ARBA00004370"/>
    </source>
</evidence>
<dbReference type="Pfam" id="PF02518">
    <property type="entry name" value="HATPase_c"/>
    <property type="match status" value="1"/>
</dbReference>
<dbReference type="GO" id="GO:0016020">
    <property type="term" value="C:membrane"/>
    <property type="evidence" value="ECO:0007669"/>
    <property type="project" value="UniProtKB-SubCell"/>
</dbReference>
<organism evidence="12 13">
    <name type="scientific">Dolichospermum flos-aquae CCAP 1403/13F</name>
    <dbReference type="NCBI Taxonomy" id="315271"/>
    <lineage>
        <taxon>Bacteria</taxon>
        <taxon>Bacillati</taxon>
        <taxon>Cyanobacteriota</taxon>
        <taxon>Cyanophyceae</taxon>
        <taxon>Nostocales</taxon>
        <taxon>Aphanizomenonaceae</taxon>
        <taxon>Dolichospermum</taxon>
    </lineage>
</organism>
<feature type="domain" description="HAMP" evidence="11">
    <location>
        <begin position="239"/>
        <end position="292"/>
    </location>
</feature>
<reference evidence="12 13" key="2">
    <citation type="submission" date="2020-04" db="EMBL/GenBank/DDBJ databases">
        <authorList>
            <person name="Fomenkov A."/>
            <person name="Anton B.P."/>
            <person name="Roberts R.J."/>
        </authorList>
    </citation>
    <scope>NUCLEOTIDE SEQUENCE [LARGE SCALE GENOMIC DNA]</scope>
    <source>
        <strain evidence="12 13">CCAP 1403/13f</strain>
    </source>
</reference>
<evidence type="ECO:0000313" key="13">
    <source>
        <dbReference type="Proteomes" id="UP000502433"/>
    </source>
</evidence>
<keyword evidence="4" id="KW-0597">Phosphoprotein</keyword>
<sequence>MNFISEFKHFSSLKKLFPSLRIRQKIVLGYTLSLGIAVLGTSGGLLVGNSYFQRARNKTILINKEDILLNNLQRGILGSFIHQQKIIATLDQPDKLPKEIAELNTEIDKLEIQFTKFQNFTQIQKNGNLSDWSQKYQRNINSYIQLLKELVEKVSQLDAQSNKNSEIKQLILKLYQIKNVEKFSDFAYSLETLRETIKQTQEQANLAYNHALKVQDVIIIVSMATSILIANILALSTSKIITQPILEVTNIARKVTNEENFDLQISINIQDEIGDLANSLNLLIQQVKHLLEIQQAESQSKLIQSEKMSSLGQMLAGIAHEINNPVNFISGNLIHAHKYVDDLFRLLKTYQSEIPQAPPQVQAVAEEIDLEFLAEDIPKLFQSMTIGAERTKEIVRSLKDFVRVDENKSQLLDIPFCLDSTLLILNNRLKNKISVIKNYGEIPQITGYTGLLYQVFMNLLSNAIDAIEEKSAQNSEFSPAINITTERQENDWVLIKIIDNGSGIPPENQQKIFENFFTTKPRGVGTGLGLAITHEIVVKKHQGKITFHSDWNQGTEFTIFLPISHSSRS</sequence>
<dbReference type="SMART" id="SM00387">
    <property type="entry name" value="HATPase_c"/>
    <property type="match status" value="1"/>
</dbReference>
<dbReference type="PROSITE" id="PS50109">
    <property type="entry name" value="HIS_KIN"/>
    <property type="match status" value="1"/>
</dbReference>
<dbReference type="InterPro" id="IPR036097">
    <property type="entry name" value="HisK_dim/P_sf"/>
</dbReference>
<dbReference type="AlphaFoldDB" id="A0A6H2BVP9"/>
<evidence type="ECO:0000256" key="7">
    <source>
        <dbReference type="ARBA" id="ARBA00023012"/>
    </source>
</evidence>